<accession>A0A318JHJ3</accession>
<dbReference type="Proteomes" id="UP000247792">
    <property type="component" value="Unassembled WGS sequence"/>
</dbReference>
<comment type="caution">
    <text evidence="1">The sequence shown here is derived from an EMBL/GenBank/DDBJ whole genome shotgun (WGS) entry which is preliminary data.</text>
</comment>
<name>A0A318JHJ3_9BURK</name>
<dbReference type="AlphaFoldDB" id="A0A318JHJ3"/>
<dbReference type="EMBL" id="QJKB01000001">
    <property type="protein sequence ID" value="PXX47255.1"/>
    <property type="molecule type" value="Genomic_DNA"/>
</dbReference>
<evidence type="ECO:0000313" key="1">
    <source>
        <dbReference type="EMBL" id="PXX47255.1"/>
    </source>
</evidence>
<sequence length="40" mass="4692">MLPSLMPSMQNAGEFENKIFYMLDFLQGLRYIAMKVHINV</sequence>
<reference evidence="1 2" key="1">
    <citation type="submission" date="2018-05" db="EMBL/GenBank/DDBJ databases">
        <title>Genomic Encyclopedia of Type Strains, Phase IV (KMG-IV): sequencing the most valuable type-strain genomes for metagenomic binning, comparative biology and taxonomic classification.</title>
        <authorList>
            <person name="Goeker M."/>
        </authorList>
    </citation>
    <scope>NUCLEOTIDE SEQUENCE [LARGE SCALE GENOMIC DNA]</scope>
    <source>
        <strain evidence="1 2">DSM 19792</strain>
    </source>
</reference>
<protein>
    <submittedName>
        <fullName evidence="1">Uncharacterized protein</fullName>
    </submittedName>
</protein>
<evidence type="ECO:0000313" key="2">
    <source>
        <dbReference type="Proteomes" id="UP000247792"/>
    </source>
</evidence>
<gene>
    <name evidence="1" type="ORF">DFR42_101832</name>
</gene>
<proteinExistence type="predicted"/>
<organism evidence="1 2">
    <name type="scientific">Undibacterium pigrum</name>
    <dbReference type="NCBI Taxonomy" id="401470"/>
    <lineage>
        <taxon>Bacteria</taxon>
        <taxon>Pseudomonadati</taxon>
        <taxon>Pseudomonadota</taxon>
        <taxon>Betaproteobacteria</taxon>
        <taxon>Burkholderiales</taxon>
        <taxon>Oxalobacteraceae</taxon>
        <taxon>Undibacterium</taxon>
    </lineage>
</organism>
<keyword evidence="2" id="KW-1185">Reference proteome</keyword>